<dbReference type="Proteomes" id="UP000276133">
    <property type="component" value="Unassembled WGS sequence"/>
</dbReference>
<name>A0A3M7QJC6_BRAPC</name>
<dbReference type="EMBL" id="REGN01006058">
    <property type="protein sequence ID" value="RNA11058.1"/>
    <property type="molecule type" value="Genomic_DNA"/>
</dbReference>
<reference evidence="2 3" key="1">
    <citation type="journal article" date="2018" name="Sci. Rep.">
        <title>Genomic signatures of local adaptation to the degree of environmental predictability in rotifers.</title>
        <authorList>
            <person name="Franch-Gras L."/>
            <person name="Hahn C."/>
            <person name="Garcia-Roger E.M."/>
            <person name="Carmona M.J."/>
            <person name="Serra M."/>
            <person name="Gomez A."/>
        </authorList>
    </citation>
    <scope>NUCLEOTIDE SEQUENCE [LARGE SCALE GENOMIC DNA]</scope>
    <source>
        <strain evidence="2">HYR1</strain>
    </source>
</reference>
<keyword evidence="1" id="KW-0472">Membrane</keyword>
<comment type="caution">
    <text evidence="2">The sequence shown here is derived from an EMBL/GenBank/DDBJ whole genome shotgun (WGS) entry which is preliminary data.</text>
</comment>
<protein>
    <submittedName>
        <fullName evidence="2">Uncharacterized protein</fullName>
    </submittedName>
</protein>
<evidence type="ECO:0000313" key="3">
    <source>
        <dbReference type="Proteomes" id="UP000276133"/>
    </source>
</evidence>
<keyword evidence="1" id="KW-1133">Transmembrane helix</keyword>
<dbReference type="AlphaFoldDB" id="A0A3M7QJC6"/>
<feature type="transmembrane region" description="Helical" evidence="1">
    <location>
        <begin position="165"/>
        <end position="187"/>
    </location>
</feature>
<evidence type="ECO:0000313" key="2">
    <source>
        <dbReference type="EMBL" id="RNA11058.1"/>
    </source>
</evidence>
<accession>A0A3M7QJC6</accession>
<evidence type="ECO:0000256" key="1">
    <source>
        <dbReference type="SAM" id="Phobius"/>
    </source>
</evidence>
<keyword evidence="3" id="KW-1185">Reference proteome</keyword>
<sequence>MLTYQNPKYCVAHVKQRWLKRKKTRQNGYLVKSAQIGCNRVNRFNPFGPHIINRGAKGVTQKIRENWVNIFELSERYVRAGLSHSVPLVVRLVLEYREGFESRYIEYPTPLLALARKLKSRRQDTLVVYLQAYEQRVIAAFSSLGSIECNSNEFKLLASSSITKMLIHFSCLLFLSLVKLTTLMTFLRDLLPSNRLILNNSTIKHRNSSQPHLKLQFGFKNYIFVDETTIRLSISAEQLLDISCQGGI</sequence>
<organism evidence="2 3">
    <name type="scientific">Brachionus plicatilis</name>
    <name type="common">Marine rotifer</name>
    <name type="synonym">Brachionus muelleri</name>
    <dbReference type="NCBI Taxonomy" id="10195"/>
    <lineage>
        <taxon>Eukaryota</taxon>
        <taxon>Metazoa</taxon>
        <taxon>Spiralia</taxon>
        <taxon>Gnathifera</taxon>
        <taxon>Rotifera</taxon>
        <taxon>Eurotatoria</taxon>
        <taxon>Monogononta</taxon>
        <taxon>Pseudotrocha</taxon>
        <taxon>Ploima</taxon>
        <taxon>Brachionidae</taxon>
        <taxon>Brachionus</taxon>
    </lineage>
</organism>
<proteinExistence type="predicted"/>
<keyword evidence="1" id="KW-0812">Transmembrane</keyword>
<gene>
    <name evidence="2" type="ORF">BpHYR1_003398</name>
</gene>